<dbReference type="OrthoDB" id="24645at2759"/>
<dbReference type="PROSITE" id="PS50164">
    <property type="entry name" value="GIY_YIG"/>
    <property type="match status" value="1"/>
</dbReference>
<dbReference type="Gene3D" id="3.40.1440.10">
    <property type="entry name" value="GIY-YIG endonuclease"/>
    <property type="match status" value="1"/>
</dbReference>
<dbReference type="SUPFAM" id="SSF82771">
    <property type="entry name" value="GIY-YIG endonuclease"/>
    <property type="match status" value="1"/>
</dbReference>
<dbReference type="InterPro" id="IPR048749">
    <property type="entry name" value="SLX1_C"/>
</dbReference>
<dbReference type="InterPro" id="IPR035901">
    <property type="entry name" value="GIY-YIG_endonuc_sf"/>
</dbReference>
<evidence type="ECO:0000256" key="3">
    <source>
        <dbReference type="ARBA" id="ARBA00022763"/>
    </source>
</evidence>
<proteinExistence type="inferred from homology"/>
<evidence type="ECO:0000256" key="8">
    <source>
        <dbReference type="HAMAP-Rule" id="MF_03100"/>
    </source>
</evidence>
<keyword evidence="2 8" id="KW-0255">Endonuclease</keyword>
<dbReference type="InterPro" id="IPR000305">
    <property type="entry name" value="GIY-YIG_endonuc"/>
</dbReference>
<organism evidence="10 11">
    <name type="scientific">Botryosphaeria dothidea</name>
    <dbReference type="NCBI Taxonomy" id="55169"/>
    <lineage>
        <taxon>Eukaryota</taxon>
        <taxon>Fungi</taxon>
        <taxon>Dikarya</taxon>
        <taxon>Ascomycota</taxon>
        <taxon>Pezizomycotina</taxon>
        <taxon>Dothideomycetes</taxon>
        <taxon>Dothideomycetes incertae sedis</taxon>
        <taxon>Botryosphaeriales</taxon>
        <taxon>Botryosphaeriaceae</taxon>
        <taxon>Botryosphaeria</taxon>
    </lineage>
</organism>
<comment type="caution">
    <text evidence="10">The sequence shown here is derived from an EMBL/GenBank/DDBJ whole genome shotgun (WGS) entry which is preliminary data.</text>
</comment>
<comment type="cofactor">
    <cofactor evidence="8">
        <name>a divalent metal cation</name>
        <dbReference type="ChEBI" id="CHEBI:60240"/>
    </cofactor>
</comment>
<gene>
    <name evidence="10" type="ORF">GTA08_BOTSDO08343</name>
</gene>
<dbReference type="Pfam" id="PF01541">
    <property type="entry name" value="GIY-YIG"/>
    <property type="match status" value="1"/>
</dbReference>
<dbReference type="InterPro" id="IPR050381">
    <property type="entry name" value="SLX1_endonuclease"/>
</dbReference>
<dbReference type="HAMAP" id="MF_03100">
    <property type="entry name" value="Endonuc_su_Slx1"/>
    <property type="match status" value="1"/>
</dbReference>
<protein>
    <submittedName>
        <fullName evidence="10">Excinuclease ABC C subunit</fullName>
    </submittedName>
</protein>
<evidence type="ECO:0000259" key="9">
    <source>
        <dbReference type="PROSITE" id="PS50164"/>
    </source>
</evidence>
<dbReference type="Pfam" id="PF21202">
    <property type="entry name" value="SLX1_C"/>
    <property type="match status" value="1"/>
</dbReference>
<evidence type="ECO:0000313" key="10">
    <source>
        <dbReference type="EMBL" id="KAF4304346.1"/>
    </source>
</evidence>
<dbReference type="CDD" id="cd10455">
    <property type="entry name" value="GIY-YIG_SLX1"/>
    <property type="match status" value="1"/>
</dbReference>
<keyword evidence="7 8" id="KW-0539">Nucleus</keyword>
<sequence length="435" mass="49313">MEKPIPAFYCCYLLRSTVRHRCLYVGSTPNPVRRLKQHNGQSKGGAVRTSRDVLRPWEMACIVTGFPSKVAALQFEWAWQNTHLTRHIPAEDRITATRTAIRVNPRTGKTRKRPVRPQLSLTDRLANLHLLLRVNSFERWPLRVTFFAEDVHRVWETWTKTTPFKLRTGVRVELEKTKVLDVFRRPGAEDDASDDHDTIGYGKGIDGIDVGYESSKAHVEKARTLFEQGNNLSCKVCSKHVPQDKAILLVCPEDGCSTVSHMTCLSQYFLEKEGKNDSILPLQGQCPGCKKFIQWTSLMRELSLRTRGEKEVASLFKKRRRRAGSPVKTGADVTAAAEVLENEASSGSESEYPDIEDYLPPSPMPRDMPRYGNDNFENIEEWDNRRDEMDIDMWAEVDVGVPETAQAAARPIVGHGKFTPIVIEDSDCDDAEILD</sequence>
<keyword evidence="4 8" id="KW-0378">Hydrolase</keyword>
<keyword evidence="5 8" id="KW-0233">DNA recombination</keyword>
<dbReference type="FunFam" id="3.40.1440.10:FF:000006">
    <property type="entry name" value="Structure-specific endonuclease subunit SLX1"/>
    <property type="match status" value="1"/>
</dbReference>
<reference evidence="10" key="1">
    <citation type="submission" date="2020-04" db="EMBL/GenBank/DDBJ databases">
        <title>Genome Assembly and Annotation of Botryosphaeria dothidea sdau 11-99, a Latent Pathogen of Apple Fruit Ring Rot in China.</title>
        <authorList>
            <person name="Yu C."/>
            <person name="Diao Y."/>
            <person name="Lu Q."/>
            <person name="Zhao J."/>
            <person name="Cui S."/>
            <person name="Peng C."/>
            <person name="He B."/>
            <person name="Liu H."/>
        </authorList>
    </citation>
    <scope>NUCLEOTIDE SEQUENCE [LARGE SCALE GENOMIC DNA]</scope>
    <source>
        <strain evidence="10">Sdau11-99</strain>
    </source>
</reference>
<evidence type="ECO:0000313" key="11">
    <source>
        <dbReference type="Proteomes" id="UP000572817"/>
    </source>
</evidence>
<name>A0A8H4N374_9PEZI</name>
<comment type="similarity">
    <text evidence="8">Belongs to the SLX1 family.</text>
</comment>
<dbReference type="GO" id="GO:0033557">
    <property type="term" value="C:Slx1-Slx4 complex"/>
    <property type="evidence" value="ECO:0007669"/>
    <property type="project" value="UniProtKB-UniRule"/>
</dbReference>
<dbReference type="AlphaFoldDB" id="A0A8H4N374"/>
<comment type="function">
    <text evidence="8">Catalytic subunit of the SLX1-SLX4 structure-specific endonuclease that resolves DNA secondary structures generated during DNA repair and recombination. Has endonuclease activity towards branched DNA substrates, introducing single-strand cuts in duplex DNA close to junctions with ss-DNA.</text>
</comment>
<evidence type="ECO:0000256" key="4">
    <source>
        <dbReference type="ARBA" id="ARBA00022801"/>
    </source>
</evidence>
<dbReference type="GO" id="GO:0017108">
    <property type="term" value="F:5'-flap endonuclease activity"/>
    <property type="evidence" value="ECO:0007669"/>
    <property type="project" value="InterPro"/>
</dbReference>
<feature type="domain" description="GIY-YIG" evidence="9">
    <location>
        <begin position="7"/>
        <end position="89"/>
    </location>
</feature>
<keyword evidence="6 8" id="KW-0234">DNA repair</keyword>
<keyword evidence="11" id="KW-1185">Reference proteome</keyword>
<dbReference type="PANTHER" id="PTHR20208">
    <property type="entry name" value="STRUCTURE-SPECIFIC ENDONUCLEASE SUBUNIT SLX1"/>
    <property type="match status" value="1"/>
</dbReference>
<dbReference type="InterPro" id="IPR013083">
    <property type="entry name" value="Znf_RING/FYVE/PHD"/>
</dbReference>
<evidence type="ECO:0000256" key="6">
    <source>
        <dbReference type="ARBA" id="ARBA00023204"/>
    </source>
</evidence>
<comment type="caution">
    <text evidence="8">Lacks conserved residue(s) required for the propagation of feature annotation.</text>
</comment>
<dbReference type="EMBL" id="WWBZ02000051">
    <property type="protein sequence ID" value="KAF4304346.1"/>
    <property type="molecule type" value="Genomic_DNA"/>
</dbReference>
<dbReference type="GO" id="GO:0008821">
    <property type="term" value="F:crossover junction DNA endonuclease activity"/>
    <property type="evidence" value="ECO:0007669"/>
    <property type="project" value="TreeGrafter"/>
</dbReference>
<dbReference type="PANTHER" id="PTHR20208:SF10">
    <property type="entry name" value="STRUCTURE-SPECIFIC ENDONUCLEASE SUBUNIT SLX1"/>
    <property type="match status" value="1"/>
</dbReference>
<dbReference type="GO" id="GO:0000724">
    <property type="term" value="P:double-strand break repair via homologous recombination"/>
    <property type="evidence" value="ECO:0007669"/>
    <property type="project" value="TreeGrafter"/>
</dbReference>
<keyword evidence="1 8" id="KW-0540">Nuclease</keyword>
<evidence type="ECO:0000256" key="2">
    <source>
        <dbReference type="ARBA" id="ARBA00022759"/>
    </source>
</evidence>
<evidence type="ECO:0000256" key="5">
    <source>
        <dbReference type="ARBA" id="ARBA00023172"/>
    </source>
</evidence>
<comment type="subcellular location">
    <subcellularLocation>
        <location evidence="8">Nucleus</location>
    </subcellularLocation>
</comment>
<dbReference type="InterPro" id="IPR027520">
    <property type="entry name" value="Slx1"/>
</dbReference>
<dbReference type="Proteomes" id="UP000572817">
    <property type="component" value="Unassembled WGS sequence"/>
</dbReference>
<evidence type="ECO:0000256" key="1">
    <source>
        <dbReference type="ARBA" id="ARBA00022722"/>
    </source>
</evidence>
<accession>A0A8H4N374</accession>
<comment type="subunit">
    <text evidence="8">Forms a heterodimer with SLX4.</text>
</comment>
<keyword evidence="3 8" id="KW-0227">DNA damage</keyword>
<dbReference type="Gene3D" id="3.30.40.10">
    <property type="entry name" value="Zinc/RING finger domain, C3HC4 (zinc finger)"/>
    <property type="match status" value="1"/>
</dbReference>
<evidence type="ECO:0000256" key="7">
    <source>
        <dbReference type="ARBA" id="ARBA00023242"/>
    </source>
</evidence>